<dbReference type="PANTHER" id="PTHR48100:SF1">
    <property type="entry name" value="HISTIDINE PHOSPHATASE FAMILY PROTEIN-RELATED"/>
    <property type="match status" value="1"/>
</dbReference>
<feature type="binding site" evidence="4">
    <location>
        <begin position="9"/>
        <end position="16"/>
    </location>
    <ligand>
        <name>substrate</name>
    </ligand>
</feature>
<sequence>MTRRLVLVRHGQTAWNALWKAQGHADISLDDTGRAQARAAAPYLADMKPAVIWSSDLSRARETAEIVAAVAGVPVRYDARLREYDVGVRSGLTTAEFAEKYPAEHAAWLVNDESLLVEGEESSSQVRARVLPALQEILAGLDAEQTALVVMHGACLKVGLSALLGWPREVSATVRGMENCAWAVLGEHPEKGDLRLVSYNETAAVGLHPDRASGGDFPAGEAVG</sequence>
<dbReference type="Proteomes" id="UP000640489">
    <property type="component" value="Unassembled WGS sequence"/>
</dbReference>
<dbReference type="GO" id="GO:0016791">
    <property type="term" value="F:phosphatase activity"/>
    <property type="evidence" value="ECO:0007669"/>
    <property type="project" value="TreeGrafter"/>
</dbReference>
<dbReference type="AlphaFoldDB" id="A0A930YB19"/>
<evidence type="ECO:0000256" key="3">
    <source>
        <dbReference type="PIRSR" id="PIRSR613078-1"/>
    </source>
</evidence>
<name>A0A930YB19_9ACTN</name>
<evidence type="ECO:0000313" key="5">
    <source>
        <dbReference type="EMBL" id="MBF4761606.1"/>
    </source>
</evidence>
<dbReference type="Pfam" id="PF00300">
    <property type="entry name" value="His_Phos_1"/>
    <property type="match status" value="1"/>
</dbReference>
<feature type="active site" description="Proton donor/acceptor" evidence="3">
    <location>
        <position position="83"/>
    </location>
</feature>
<dbReference type="PANTHER" id="PTHR48100">
    <property type="entry name" value="BROAD-SPECIFICITY PHOSPHATASE YOR283W-RELATED"/>
    <property type="match status" value="1"/>
</dbReference>
<dbReference type="EMBL" id="JADKPN010000001">
    <property type="protein sequence ID" value="MBF4761606.1"/>
    <property type="molecule type" value="Genomic_DNA"/>
</dbReference>
<dbReference type="InterPro" id="IPR001345">
    <property type="entry name" value="PG/BPGM_mutase_AS"/>
</dbReference>
<organism evidence="5 6">
    <name type="scientific">Nocardioides islandensis</name>
    <dbReference type="NCBI Taxonomy" id="433663"/>
    <lineage>
        <taxon>Bacteria</taxon>
        <taxon>Bacillati</taxon>
        <taxon>Actinomycetota</taxon>
        <taxon>Actinomycetes</taxon>
        <taxon>Propionibacteriales</taxon>
        <taxon>Nocardioidaceae</taxon>
        <taxon>Nocardioides</taxon>
    </lineage>
</organism>
<gene>
    <name evidence="5" type="ORF">ISU07_00580</name>
</gene>
<dbReference type="SMART" id="SM00855">
    <property type="entry name" value="PGAM"/>
    <property type="match status" value="1"/>
</dbReference>
<evidence type="ECO:0000313" key="6">
    <source>
        <dbReference type="Proteomes" id="UP000640489"/>
    </source>
</evidence>
<dbReference type="PROSITE" id="PS00175">
    <property type="entry name" value="PG_MUTASE"/>
    <property type="match status" value="1"/>
</dbReference>
<dbReference type="Gene3D" id="3.40.50.1240">
    <property type="entry name" value="Phosphoglycerate mutase-like"/>
    <property type="match status" value="1"/>
</dbReference>
<dbReference type="InterPro" id="IPR013078">
    <property type="entry name" value="His_Pase_superF_clade-1"/>
</dbReference>
<dbReference type="RefSeq" id="WP_194704813.1">
    <property type="nucleotide sequence ID" value="NZ_JADKPN010000001.1"/>
</dbReference>
<dbReference type="InterPro" id="IPR029033">
    <property type="entry name" value="His_PPase_superfam"/>
</dbReference>
<dbReference type="CDD" id="cd07067">
    <property type="entry name" value="HP_PGM_like"/>
    <property type="match status" value="1"/>
</dbReference>
<dbReference type="SUPFAM" id="SSF53254">
    <property type="entry name" value="Phosphoglycerate mutase-like"/>
    <property type="match status" value="1"/>
</dbReference>
<accession>A0A930YB19</accession>
<keyword evidence="2" id="KW-0413">Isomerase</keyword>
<keyword evidence="1" id="KW-0324">Glycolysis</keyword>
<keyword evidence="6" id="KW-1185">Reference proteome</keyword>
<reference evidence="5" key="1">
    <citation type="submission" date="2020-11" db="EMBL/GenBank/DDBJ databases">
        <title>Nocardioides sp. nov., isolated from Soil of Cynanchum wilfordii Hemsley rhizosphere.</title>
        <authorList>
            <person name="Lee J.-S."/>
            <person name="Suh M.K."/>
            <person name="Kim J.-S."/>
        </authorList>
    </citation>
    <scope>NUCLEOTIDE SEQUENCE</scope>
    <source>
        <strain evidence="5">KCTC 19275</strain>
    </source>
</reference>
<protein>
    <submittedName>
        <fullName evidence="5">Histidine phosphatase family protein</fullName>
    </submittedName>
</protein>
<evidence type="ECO:0000256" key="2">
    <source>
        <dbReference type="ARBA" id="ARBA00023235"/>
    </source>
</evidence>
<feature type="binding site" evidence="4">
    <location>
        <position position="59"/>
    </location>
    <ligand>
        <name>substrate</name>
    </ligand>
</feature>
<evidence type="ECO:0000256" key="4">
    <source>
        <dbReference type="PIRSR" id="PIRSR613078-2"/>
    </source>
</evidence>
<dbReference type="InterPro" id="IPR050275">
    <property type="entry name" value="PGM_Phosphatase"/>
</dbReference>
<dbReference type="GO" id="GO:0005737">
    <property type="term" value="C:cytoplasm"/>
    <property type="evidence" value="ECO:0007669"/>
    <property type="project" value="TreeGrafter"/>
</dbReference>
<feature type="active site" description="Tele-phosphohistidine intermediate" evidence="3">
    <location>
        <position position="10"/>
    </location>
</feature>
<proteinExistence type="predicted"/>
<evidence type="ECO:0000256" key="1">
    <source>
        <dbReference type="ARBA" id="ARBA00023152"/>
    </source>
</evidence>
<comment type="caution">
    <text evidence="5">The sequence shown here is derived from an EMBL/GenBank/DDBJ whole genome shotgun (WGS) entry which is preliminary data.</text>
</comment>